<dbReference type="EC" id="3.5.2.6" evidence="2"/>
<dbReference type="GO" id="GO:0008800">
    <property type="term" value="F:beta-lactamase activity"/>
    <property type="evidence" value="ECO:0007669"/>
    <property type="project" value="UniProtKB-EC"/>
</dbReference>
<dbReference type="InterPro" id="IPR019734">
    <property type="entry name" value="TPR_rpt"/>
</dbReference>
<protein>
    <recommendedName>
        <fullName evidence="2">beta-lactamase</fullName>
        <ecNumber evidence="2">3.5.2.6</ecNumber>
    </recommendedName>
</protein>
<reference evidence="9" key="1">
    <citation type="submission" date="2020-01" db="EMBL/GenBank/DDBJ databases">
        <authorList>
            <person name="Meier V. D."/>
            <person name="Meier V D."/>
        </authorList>
    </citation>
    <scope>NUCLEOTIDE SEQUENCE</scope>
    <source>
        <strain evidence="9">HLG_WM_MAG_04</strain>
    </source>
</reference>
<keyword evidence="4 7" id="KW-0802">TPR repeat</keyword>
<keyword evidence="3" id="KW-0677">Repeat</keyword>
<evidence type="ECO:0000256" key="2">
    <source>
        <dbReference type="ARBA" id="ARBA00012865"/>
    </source>
</evidence>
<keyword evidence="5" id="KW-1015">Disulfide bond</keyword>
<dbReference type="InterPro" id="IPR051685">
    <property type="entry name" value="Ycf3/AcsC/BcsC/TPR_MFPF"/>
</dbReference>
<sequence>MNQSTFLIKSTKNKSFGTAFCIDQDSHGSFLLTCQHVVEACGKESMEINARQVEVEESISTNALIDLAVVYVKGLEAQPLKLSLSPLVEGARFSIEGFKPHKSGEHKQEKLDGSIKKVSQIYSDEQSIDSYELSIGKEDNIEKGYSGSAIVSKKSGQVVAVATDRTSTGKQAYAIPLKYLQEVWHGFNSKLFDTITPFVGLAAFGREDRAYFFGRDEEVKEIVTALKTNDIMAVIGDSGSGKSSFVKAGVIPEYVEHNGNENLHVIEMRPARNPFVELARFIAKVCDGLDYSQADIGYFMDKVKSEEPKAIQSVFEQLYHEDNAQLLLYIDQFEELFTMCDDEVQKKFIALLLFLLEQQSDYLSIKVVLTLRRDYYNLLREYTAFYTVVEAQTYLLKRMKDDKLKEVIEKPLEMLLVNANEIKQLSHIILWDLGDEAKEITLLQIALTETWLHKAEYNHDLLASYVGIGRVTGALSFLATNTLEGLSLKEQALFKYIFVRIVKFNDLGGITRRLADRDEFSEEAWALVQKLASMYSTKENQQSQLGRLLKLKSSSNSDDEVIELIHEALTTQWATYVSWIKSVNKENRKRIHNVLIDKSKLYKNNPEPKLLLTGYALEESRKLLDKAYRPYLSAFEKEFIAKSNKSEARTIFWKRFGIGSLIVLLGLSGYFGYEANRAKNEAERVSEKLIKTVTDFGDMGIKNHVKNNPNAFQMFSFIVENFKDSENQKILNVVAIAYYGKGIIYEGNKEYDKAIELYKKAIKVNVKYYSAYYNMGGIYYNQKEYDKAIEVYKKAIEVNPQEDLTYYNMGHSYLSNKEYNKAIESYKKVIEINPKNNLEPI</sequence>
<evidence type="ECO:0000256" key="6">
    <source>
        <dbReference type="ARBA" id="ARBA00023251"/>
    </source>
</evidence>
<evidence type="ECO:0000256" key="7">
    <source>
        <dbReference type="PROSITE-ProRule" id="PRU00339"/>
    </source>
</evidence>
<dbReference type="InterPro" id="IPR049052">
    <property type="entry name" value="nSTAND1"/>
</dbReference>
<name>A0A6S6SR24_9BACT</name>
<dbReference type="PROSITE" id="PS50005">
    <property type="entry name" value="TPR"/>
    <property type="match status" value="3"/>
</dbReference>
<dbReference type="InterPro" id="IPR027417">
    <property type="entry name" value="P-loop_NTPase"/>
</dbReference>
<dbReference type="PANTHER" id="PTHR44943:SF4">
    <property type="entry name" value="TPR REPEAT-CONTAINING PROTEIN MJ0798"/>
    <property type="match status" value="1"/>
</dbReference>
<dbReference type="PROSITE" id="PS50293">
    <property type="entry name" value="TPR_REGION"/>
    <property type="match status" value="3"/>
</dbReference>
<evidence type="ECO:0000259" key="8">
    <source>
        <dbReference type="Pfam" id="PF20703"/>
    </source>
</evidence>
<dbReference type="PANTHER" id="PTHR44943">
    <property type="entry name" value="CELLULOSE SYNTHASE OPERON PROTEIN C"/>
    <property type="match status" value="1"/>
</dbReference>
<organism evidence="9">
    <name type="scientific">uncultured Sulfurovum sp</name>
    <dbReference type="NCBI Taxonomy" id="269237"/>
    <lineage>
        <taxon>Bacteria</taxon>
        <taxon>Pseudomonadati</taxon>
        <taxon>Campylobacterota</taxon>
        <taxon>Epsilonproteobacteria</taxon>
        <taxon>Campylobacterales</taxon>
        <taxon>Sulfurovaceae</taxon>
        <taxon>Sulfurovum</taxon>
        <taxon>environmental samples</taxon>
    </lineage>
</organism>
<feature type="repeat" description="TPR" evidence="7">
    <location>
        <begin position="803"/>
        <end position="836"/>
    </location>
</feature>
<dbReference type="AlphaFoldDB" id="A0A6S6SR24"/>
<dbReference type="Gene3D" id="2.40.10.10">
    <property type="entry name" value="Trypsin-like serine proteases"/>
    <property type="match status" value="2"/>
</dbReference>
<dbReference type="SUPFAM" id="SSF50494">
    <property type="entry name" value="Trypsin-like serine proteases"/>
    <property type="match status" value="1"/>
</dbReference>
<dbReference type="Gene3D" id="3.40.50.300">
    <property type="entry name" value="P-loop containing nucleotide triphosphate hydrolases"/>
    <property type="match status" value="1"/>
</dbReference>
<dbReference type="SUPFAM" id="SSF48452">
    <property type="entry name" value="TPR-like"/>
    <property type="match status" value="1"/>
</dbReference>
<evidence type="ECO:0000256" key="5">
    <source>
        <dbReference type="ARBA" id="ARBA00023157"/>
    </source>
</evidence>
<dbReference type="EMBL" id="CACVAX010000019">
    <property type="protein sequence ID" value="CAA6808663.1"/>
    <property type="molecule type" value="Genomic_DNA"/>
</dbReference>
<evidence type="ECO:0000256" key="1">
    <source>
        <dbReference type="ARBA" id="ARBA00001526"/>
    </source>
</evidence>
<dbReference type="InterPro" id="IPR043504">
    <property type="entry name" value="Peptidase_S1_PA_chymotrypsin"/>
</dbReference>
<feature type="repeat" description="TPR" evidence="7">
    <location>
        <begin position="769"/>
        <end position="802"/>
    </location>
</feature>
<dbReference type="Pfam" id="PF20703">
    <property type="entry name" value="nSTAND1"/>
    <property type="match status" value="1"/>
</dbReference>
<feature type="domain" description="Novel STAND NTPase 1" evidence="8">
    <location>
        <begin position="197"/>
        <end position="605"/>
    </location>
</feature>
<keyword evidence="6" id="KW-0046">Antibiotic resistance</keyword>
<dbReference type="InterPro" id="IPR011990">
    <property type="entry name" value="TPR-like_helical_dom_sf"/>
</dbReference>
<gene>
    <name evidence="9" type="ORF">HELGO_WM37511</name>
</gene>
<proteinExistence type="predicted"/>
<accession>A0A6S6SR24</accession>
<dbReference type="GO" id="GO:0046677">
    <property type="term" value="P:response to antibiotic"/>
    <property type="evidence" value="ECO:0007669"/>
    <property type="project" value="UniProtKB-KW"/>
</dbReference>
<evidence type="ECO:0000256" key="3">
    <source>
        <dbReference type="ARBA" id="ARBA00022737"/>
    </source>
</evidence>
<dbReference type="SMART" id="SM00671">
    <property type="entry name" value="SEL1"/>
    <property type="match status" value="2"/>
</dbReference>
<dbReference type="InterPro" id="IPR006597">
    <property type="entry name" value="Sel1-like"/>
</dbReference>
<dbReference type="InterPro" id="IPR009003">
    <property type="entry name" value="Peptidase_S1_PA"/>
</dbReference>
<evidence type="ECO:0000313" key="9">
    <source>
        <dbReference type="EMBL" id="CAA6808663.1"/>
    </source>
</evidence>
<comment type="catalytic activity">
    <reaction evidence="1">
        <text>a beta-lactam + H2O = a substituted beta-amino acid</text>
        <dbReference type="Rhea" id="RHEA:20401"/>
        <dbReference type="ChEBI" id="CHEBI:15377"/>
        <dbReference type="ChEBI" id="CHEBI:35627"/>
        <dbReference type="ChEBI" id="CHEBI:140347"/>
        <dbReference type="EC" id="3.5.2.6"/>
    </reaction>
</comment>
<dbReference type="Pfam" id="PF13365">
    <property type="entry name" value="Trypsin_2"/>
    <property type="match status" value="1"/>
</dbReference>
<dbReference type="Pfam" id="PF00515">
    <property type="entry name" value="TPR_1"/>
    <property type="match status" value="3"/>
</dbReference>
<dbReference type="SUPFAM" id="SSF52540">
    <property type="entry name" value="P-loop containing nucleoside triphosphate hydrolases"/>
    <property type="match status" value="1"/>
</dbReference>
<evidence type="ECO:0000256" key="4">
    <source>
        <dbReference type="ARBA" id="ARBA00022803"/>
    </source>
</evidence>
<feature type="repeat" description="TPR" evidence="7">
    <location>
        <begin position="735"/>
        <end position="768"/>
    </location>
</feature>
<dbReference type="SMART" id="SM00028">
    <property type="entry name" value="TPR"/>
    <property type="match status" value="3"/>
</dbReference>
<dbReference type="Gene3D" id="1.25.40.10">
    <property type="entry name" value="Tetratricopeptide repeat domain"/>
    <property type="match status" value="1"/>
</dbReference>